<dbReference type="InterPro" id="IPR047104">
    <property type="entry name" value="BLTP1_N"/>
</dbReference>
<name>A0ABQ9JWZ6_9CUCU</name>
<keyword evidence="1" id="KW-0812">Transmembrane</keyword>
<gene>
    <name evidence="3" type="ORF">NQ317_005029</name>
</gene>
<keyword evidence="1" id="KW-1133">Transmembrane helix</keyword>
<comment type="caution">
    <text evidence="3">The sequence shown here is derived from an EMBL/GenBank/DDBJ whole genome shotgun (WGS) entry which is preliminary data.</text>
</comment>
<sequence>METTTQSYFEDSMQNVTTNHHVLEDIKMDSNFAMLLCSLVFAVAWVVYIAFYNSRLVGYIITKIANKFFIRDAFFKIGSLTLNALSGKIMFRDVVYTTHDYTMRVQDGYLIFRWWRSYVRKSVSEDLSHSDTRLSLMLNGFELHIFNRSDFYAQLEKHFGLGSNIFPNNNYENKTAEDIEKYKGTVQKKSGKKQKPEAVMAKTWRDLIPVIKCDISSSRLVFGNRLVPTTLSITFEESHFVYSTKPAVCTLDRFMHFVKCMLDDPPRYMGEGFVLMSSNDMELYFYMDEPGLVPEAPVLITLANGDIVESSPPQWGIDIKCTDFSYGPWADRQREHLFKFFYPQDYLPLEVTKMPKPGDKRQMQSFDVRLLMQHEATIDILFTKDKETNAVHINVGAGSYLEVTIPWITLQDGYTTKINGQLLHLESTTSLQFRDFVESETLEFCVLCHYPSIWNDHQLWEINLTGCKATVNLIFFHKWFFTDLINDWASKQRPDLMHFVPYTWRFGLTLKHCELLTLVNQYNWIDCSSVGQRNKLENTQLALCAHFLHLSFDLPFDEFLPDTVPVNLCIQGESVDLCLFIPEFHTSRNIVLALEKHAKVLSKDGSTTKKTEIIPKWRNVCQKSAGWIDFWWVPIGAINIVYTYHPCPPVGPQPQADISTPVKEEILLSPIRFPHQRKSRKRSPEGTHKFDPTSLPADVVSVELEIGPSVILLYGTALKNFMNFKENIFGEDQAFTDMQQTVSSENNSSDLKSDDSSVNIPLELREDFDHRYYRPLEVDVSIIMHDVQAHLLKNCTEKDPPVR</sequence>
<keyword evidence="1" id="KW-0472">Membrane</keyword>
<organism evidence="3 4">
    <name type="scientific">Molorchus minor</name>
    <dbReference type="NCBI Taxonomy" id="1323400"/>
    <lineage>
        <taxon>Eukaryota</taxon>
        <taxon>Metazoa</taxon>
        <taxon>Ecdysozoa</taxon>
        <taxon>Arthropoda</taxon>
        <taxon>Hexapoda</taxon>
        <taxon>Insecta</taxon>
        <taxon>Pterygota</taxon>
        <taxon>Neoptera</taxon>
        <taxon>Endopterygota</taxon>
        <taxon>Coleoptera</taxon>
        <taxon>Polyphaga</taxon>
        <taxon>Cucujiformia</taxon>
        <taxon>Chrysomeloidea</taxon>
        <taxon>Cerambycidae</taxon>
        <taxon>Lamiinae</taxon>
        <taxon>Monochamini</taxon>
        <taxon>Molorchus</taxon>
    </lineage>
</organism>
<feature type="domain" description="Bridge-like lipid transfer protein family member 1 N-terminal" evidence="2">
    <location>
        <begin position="27"/>
        <end position="800"/>
    </location>
</feature>
<dbReference type="PANTHER" id="PTHR31640:SF1">
    <property type="entry name" value="BRIDGE-LIKE LIPID TRANSFER PROTEIN FAMILY MEMBER 1"/>
    <property type="match status" value="1"/>
</dbReference>
<proteinExistence type="predicted"/>
<accession>A0ABQ9JWZ6</accession>
<evidence type="ECO:0000313" key="3">
    <source>
        <dbReference type="EMBL" id="KAJ8982558.1"/>
    </source>
</evidence>
<protein>
    <recommendedName>
        <fullName evidence="2">Bridge-like lipid transfer protein family member 1 N-terminal domain-containing protein</fullName>
    </recommendedName>
</protein>
<dbReference type="PANTHER" id="PTHR31640">
    <property type="entry name" value="TRANSMEMBRANE PROTEIN KIAA1109"/>
    <property type="match status" value="1"/>
</dbReference>
<dbReference type="EMBL" id="JAPWTJ010000117">
    <property type="protein sequence ID" value="KAJ8982558.1"/>
    <property type="molecule type" value="Genomic_DNA"/>
</dbReference>
<keyword evidence="4" id="KW-1185">Reference proteome</keyword>
<dbReference type="Pfam" id="PF20413">
    <property type="entry name" value="BLTP1_N"/>
    <property type="match status" value="1"/>
</dbReference>
<feature type="transmembrane region" description="Helical" evidence="1">
    <location>
        <begin position="32"/>
        <end position="52"/>
    </location>
</feature>
<evidence type="ECO:0000259" key="2">
    <source>
        <dbReference type="Pfam" id="PF20413"/>
    </source>
</evidence>
<reference evidence="3" key="1">
    <citation type="journal article" date="2023" name="Insect Mol. Biol.">
        <title>Genome sequencing provides insights into the evolution of gene families encoding plant cell wall-degrading enzymes in longhorned beetles.</title>
        <authorList>
            <person name="Shin N.R."/>
            <person name="Okamura Y."/>
            <person name="Kirsch R."/>
            <person name="Pauchet Y."/>
        </authorList>
    </citation>
    <scope>NUCLEOTIDE SEQUENCE</scope>
    <source>
        <strain evidence="3">MMC_N1</strain>
    </source>
</reference>
<evidence type="ECO:0000313" key="4">
    <source>
        <dbReference type="Proteomes" id="UP001162164"/>
    </source>
</evidence>
<evidence type="ECO:0000256" key="1">
    <source>
        <dbReference type="SAM" id="Phobius"/>
    </source>
</evidence>
<dbReference type="InterPro" id="IPR033616">
    <property type="entry name" value="BLTP1"/>
</dbReference>
<dbReference type="Proteomes" id="UP001162164">
    <property type="component" value="Unassembled WGS sequence"/>
</dbReference>